<dbReference type="EMBL" id="JALJOS010000002">
    <property type="protein sequence ID" value="KAK9843170.1"/>
    <property type="molecule type" value="Genomic_DNA"/>
</dbReference>
<proteinExistence type="predicted"/>
<sequence length="188" mass="20566">MNNGSGVRRLKSRIVRGFKATLRKCFWNGFKAWKRQLGRGGPLPTAYGLNNICSDPGARAGLSVIQQAILTCEVCGEAAARDAGAGASKSWRLLSQDNACVGRSSTSWRPRLCPRWRQTTAIAHSAGGPQECGSHIFYDNEDSPSIDVYVGTLDHPEQVEPDYHLFCCKGIIPVNEAVQKYNENGPKE</sequence>
<gene>
    <name evidence="1" type="ORF">WJX74_007953</name>
</gene>
<keyword evidence="2" id="KW-1185">Reference proteome</keyword>
<comment type="caution">
    <text evidence="1">The sequence shown here is derived from an EMBL/GenBank/DDBJ whole genome shotgun (WGS) entry which is preliminary data.</text>
</comment>
<organism evidence="1 2">
    <name type="scientific">Apatococcus lobatus</name>
    <dbReference type="NCBI Taxonomy" id="904363"/>
    <lineage>
        <taxon>Eukaryota</taxon>
        <taxon>Viridiplantae</taxon>
        <taxon>Chlorophyta</taxon>
        <taxon>core chlorophytes</taxon>
        <taxon>Trebouxiophyceae</taxon>
        <taxon>Chlorellales</taxon>
        <taxon>Chlorellaceae</taxon>
        <taxon>Apatococcus</taxon>
    </lineage>
</organism>
<evidence type="ECO:0000313" key="1">
    <source>
        <dbReference type="EMBL" id="KAK9843170.1"/>
    </source>
</evidence>
<name>A0AAW1SBI8_9CHLO</name>
<dbReference type="Proteomes" id="UP001438707">
    <property type="component" value="Unassembled WGS sequence"/>
</dbReference>
<dbReference type="InterPro" id="IPR011057">
    <property type="entry name" value="Mss4-like_sf"/>
</dbReference>
<dbReference type="SUPFAM" id="SSF51316">
    <property type="entry name" value="Mss4-like"/>
    <property type="match status" value="1"/>
</dbReference>
<protein>
    <submittedName>
        <fullName evidence="1">Uncharacterized protein</fullName>
    </submittedName>
</protein>
<reference evidence="1 2" key="1">
    <citation type="journal article" date="2024" name="Nat. Commun.">
        <title>Phylogenomics reveals the evolutionary origins of lichenization in chlorophyte algae.</title>
        <authorList>
            <person name="Puginier C."/>
            <person name="Libourel C."/>
            <person name="Otte J."/>
            <person name="Skaloud P."/>
            <person name="Haon M."/>
            <person name="Grisel S."/>
            <person name="Petersen M."/>
            <person name="Berrin J.G."/>
            <person name="Delaux P.M."/>
            <person name="Dal Grande F."/>
            <person name="Keller J."/>
        </authorList>
    </citation>
    <scope>NUCLEOTIDE SEQUENCE [LARGE SCALE GENOMIC DNA]</scope>
    <source>
        <strain evidence="1 2">SAG 2145</strain>
    </source>
</reference>
<dbReference type="AlphaFoldDB" id="A0AAW1SBI8"/>
<accession>A0AAW1SBI8</accession>
<evidence type="ECO:0000313" key="2">
    <source>
        <dbReference type="Proteomes" id="UP001438707"/>
    </source>
</evidence>